<feature type="compositionally biased region" description="Basic and acidic residues" evidence="1">
    <location>
        <begin position="71"/>
        <end position="80"/>
    </location>
</feature>
<feature type="compositionally biased region" description="Basic and acidic residues" evidence="1">
    <location>
        <begin position="152"/>
        <end position="163"/>
    </location>
</feature>
<keyword evidence="3" id="KW-1185">Reference proteome</keyword>
<proteinExistence type="predicted"/>
<gene>
    <name evidence="2" type="ORF">SRIMR7_20450</name>
</gene>
<feature type="region of interest" description="Disordered" evidence="1">
    <location>
        <begin position="104"/>
        <end position="163"/>
    </location>
</feature>
<feature type="compositionally biased region" description="Low complexity" evidence="1">
    <location>
        <begin position="141"/>
        <end position="151"/>
    </location>
</feature>
<dbReference type="Proteomes" id="UP000829494">
    <property type="component" value="Chromosome"/>
</dbReference>
<dbReference type="RefSeq" id="WP_003979987.1">
    <property type="nucleotide sequence ID" value="NZ_CP043497.1"/>
</dbReference>
<dbReference type="InterPro" id="IPR045925">
    <property type="entry name" value="DUF6344"/>
</dbReference>
<accession>A0ABY3Z3I7</accession>
<evidence type="ECO:0008006" key="4">
    <source>
        <dbReference type="Google" id="ProtNLM"/>
    </source>
</evidence>
<feature type="region of interest" description="Disordered" evidence="1">
    <location>
        <begin position="41"/>
        <end position="80"/>
    </location>
</feature>
<evidence type="ECO:0000313" key="3">
    <source>
        <dbReference type="Proteomes" id="UP000829494"/>
    </source>
</evidence>
<feature type="compositionally biased region" description="Pro residues" evidence="1">
    <location>
        <begin position="131"/>
        <end position="140"/>
    </location>
</feature>
<name>A0ABY3Z3I7_STRRM</name>
<reference evidence="2 3" key="1">
    <citation type="submission" date="2022-03" db="EMBL/GenBank/DDBJ databases">
        <title>Complete genome of Streptomyces rimosus ssp. rimosus R7 (=ATCC 10970).</title>
        <authorList>
            <person name="Beganovic S."/>
            <person name="Ruckert C."/>
            <person name="Busche T."/>
            <person name="Kalinowski J."/>
            <person name="Wittmann C."/>
        </authorList>
    </citation>
    <scope>NUCLEOTIDE SEQUENCE [LARGE SCALE GENOMIC DNA]</scope>
    <source>
        <strain evidence="2 3">R7</strain>
    </source>
</reference>
<dbReference type="EMBL" id="CP094298">
    <property type="protein sequence ID" value="UNZ04534.1"/>
    <property type="molecule type" value="Genomic_DNA"/>
</dbReference>
<dbReference type="GeneID" id="66856365"/>
<sequence>MAATKVTRLWAAFVVVIVKVLAALGFRTPAAVTATATATTAGPVAAPAPVPAEAGDGWAALPAEADTGEPVGERGRWAEDARAFAPPRMRYGRILPPTMKQRIRAEAHGAAPSSRSVPVELSDAPYTGPVGAPPARPVSAPPARAVSVPQARRPERERQLCPA</sequence>
<protein>
    <recommendedName>
        <fullName evidence="4">Secreted protein</fullName>
    </recommendedName>
</protein>
<evidence type="ECO:0000256" key="1">
    <source>
        <dbReference type="SAM" id="MobiDB-lite"/>
    </source>
</evidence>
<dbReference type="Pfam" id="PF19871">
    <property type="entry name" value="DUF6344"/>
    <property type="match status" value="1"/>
</dbReference>
<organism evidence="2 3">
    <name type="scientific">Streptomyces rimosus subsp. rimosus</name>
    <dbReference type="NCBI Taxonomy" id="132474"/>
    <lineage>
        <taxon>Bacteria</taxon>
        <taxon>Bacillati</taxon>
        <taxon>Actinomycetota</taxon>
        <taxon>Actinomycetes</taxon>
        <taxon>Kitasatosporales</taxon>
        <taxon>Streptomycetaceae</taxon>
        <taxon>Streptomyces</taxon>
    </lineage>
</organism>
<evidence type="ECO:0000313" key="2">
    <source>
        <dbReference type="EMBL" id="UNZ04534.1"/>
    </source>
</evidence>